<dbReference type="PROSITE" id="PS51318">
    <property type="entry name" value="TAT"/>
    <property type="match status" value="1"/>
</dbReference>
<dbReference type="EMBL" id="BLWC01000001">
    <property type="protein sequence ID" value="GFN01332.1"/>
    <property type="molecule type" value="Genomic_DNA"/>
</dbReference>
<reference evidence="2 3" key="1">
    <citation type="submission" date="2020-05" db="EMBL/GenBank/DDBJ databases">
        <title>Whole genome shotgun sequence of Streptomyces fulvorobeus NBRC 15897.</title>
        <authorList>
            <person name="Komaki H."/>
            <person name="Tamura T."/>
        </authorList>
    </citation>
    <scope>NUCLEOTIDE SEQUENCE [LARGE SCALE GENOMIC DNA]</scope>
    <source>
        <strain evidence="2 3">NBRC 15897</strain>
    </source>
</reference>
<proteinExistence type="predicted"/>
<dbReference type="AlphaFoldDB" id="A0A7J0CFS2"/>
<dbReference type="Proteomes" id="UP000498980">
    <property type="component" value="Unassembled WGS sequence"/>
</dbReference>
<keyword evidence="3" id="KW-1185">Reference proteome</keyword>
<organism evidence="2 3">
    <name type="scientific">Streptomyces fulvorobeus</name>
    <dbReference type="NCBI Taxonomy" id="284028"/>
    <lineage>
        <taxon>Bacteria</taxon>
        <taxon>Bacillati</taxon>
        <taxon>Actinomycetota</taxon>
        <taxon>Actinomycetes</taxon>
        <taxon>Kitasatosporales</taxon>
        <taxon>Streptomycetaceae</taxon>
        <taxon>Streptomyces</taxon>
    </lineage>
</organism>
<evidence type="ECO:0000313" key="2">
    <source>
        <dbReference type="EMBL" id="GFN01332.1"/>
    </source>
</evidence>
<evidence type="ECO:0000256" key="1">
    <source>
        <dbReference type="SAM" id="SignalP"/>
    </source>
</evidence>
<dbReference type="InterPro" id="IPR006311">
    <property type="entry name" value="TAT_signal"/>
</dbReference>
<name>A0A7J0CFS2_9ACTN</name>
<evidence type="ECO:0008006" key="4">
    <source>
        <dbReference type="Google" id="ProtNLM"/>
    </source>
</evidence>
<accession>A0A7J0CFS2</accession>
<sequence length="234" mass="24957">MKNGITRRTVVRGTAVVGAMAAAGVLIPAAASAADRSGKGVGKRGATKPQNVTANGWPVQAIADRDSQVYTRTVSGTGLSVPVWIGDPEAILLHVVRRFHYEVDQLHSPDLAGWQKTDGLDRRKPESNLASGTAVRIRPGAAAKGSLFPLQELVVRDILADCQGTVRWGGDDSSVDESLFYLDRGPDDAEIRKIADMFRTAETTPGQGAGTEVNVHAAARRKRAKQLVRQQQAG</sequence>
<keyword evidence="1" id="KW-0732">Signal</keyword>
<feature type="signal peptide" evidence="1">
    <location>
        <begin position="1"/>
        <end position="33"/>
    </location>
</feature>
<protein>
    <recommendedName>
        <fullName evidence="4">Lipoprotein</fullName>
    </recommendedName>
</protein>
<evidence type="ECO:0000313" key="3">
    <source>
        <dbReference type="Proteomes" id="UP000498980"/>
    </source>
</evidence>
<gene>
    <name evidence="2" type="ORF">Sfulv_61420</name>
</gene>
<comment type="caution">
    <text evidence="2">The sequence shown here is derived from an EMBL/GenBank/DDBJ whole genome shotgun (WGS) entry which is preliminary data.</text>
</comment>
<feature type="chain" id="PRO_5029460674" description="Lipoprotein" evidence="1">
    <location>
        <begin position="34"/>
        <end position="234"/>
    </location>
</feature>